<dbReference type="EMBL" id="QJKJ01005067">
    <property type="protein sequence ID" value="RDX91641.1"/>
    <property type="molecule type" value="Genomic_DNA"/>
</dbReference>
<sequence length="266" mass="29967">MTGANMMPLGKREPALAIVLDDRDLKHEVPSQDEPMVISVVAVEYKIEHVLIDQGSSANILYWSTVQKMQLSYHITPPIPFVTSVYYCRTFHRLLRSPKSSEVVNDNSLNSCANSDFDPSNIAFDLEIDCDSNIANSDLGNFGSGSYSDFGVGISLFSLDNMANNDRTLKELATPYQAQSYDLKSRLIHLLPMFHGLATEDSHKHLKEFHVVCSTMRPHGIPKYHIKMKEFPFSLDGAGDMKRMFLEKFLLVSRTTSIKKEICGIR</sequence>
<proteinExistence type="predicted"/>
<protein>
    <recommendedName>
        <fullName evidence="3">Retrotransposon gag domain-containing protein</fullName>
    </recommendedName>
</protein>
<dbReference type="Proteomes" id="UP000257109">
    <property type="component" value="Unassembled WGS sequence"/>
</dbReference>
<evidence type="ECO:0008006" key="3">
    <source>
        <dbReference type="Google" id="ProtNLM"/>
    </source>
</evidence>
<keyword evidence="2" id="KW-1185">Reference proteome</keyword>
<dbReference type="OrthoDB" id="1752268at2759"/>
<organism evidence="1 2">
    <name type="scientific">Mucuna pruriens</name>
    <name type="common">Velvet bean</name>
    <name type="synonym">Dolichos pruriens</name>
    <dbReference type="NCBI Taxonomy" id="157652"/>
    <lineage>
        <taxon>Eukaryota</taxon>
        <taxon>Viridiplantae</taxon>
        <taxon>Streptophyta</taxon>
        <taxon>Embryophyta</taxon>
        <taxon>Tracheophyta</taxon>
        <taxon>Spermatophyta</taxon>
        <taxon>Magnoliopsida</taxon>
        <taxon>eudicotyledons</taxon>
        <taxon>Gunneridae</taxon>
        <taxon>Pentapetalae</taxon>
        <taxon>rosids</taxon>
        <taxon>fabids</taxon>
        <taxon>Fabales</taxon>
        <taxon>Fabaceae</taxon>
        <taxon>Papilionoideae</taxon>
        <taxon>50 kb inversion clade</taxon>
        <taxon>NPAAA clade</taxon>
        <taxon>indigoferoid/millettioid clade</taxon>
        <taxon>Phaseoleae</taxon>
        <taxon>Mucuna</taxon>
    </lineage>
</organism>
<feature type="non-terminal residue" evidence="1">
    <location>
        <position position="1"/>
    </location>
</feature>
<gene>
    <name evidence="1" type="ORF">CR513_26349</name>
</gene>
<name>A0A371GM55_MUCPR</name>
<comment type="caution">
    <text evidence="1">The sequence shown here is derived from an EMBL/GenBank/DDBJ whole genome shotgun (WGS) entry which is preliminary data.</text>
</comment>
<evidence type="ECO:0000313" key="2">
    <source>
        <dbReference type="Proteomes" id="UP000257109"/>
    </source>
</evidence>
<accession>A0A371GM55</accession>
<reference evidence="1" key="1">
    <citation type="submission" date="2018-05" db="EMBL/GenBank/DDBJ databases">
        <title>Draft genome of Mucuna pruriens seed.</title>
        <authorList>
            <person name="Nnadi N.E."/>
            <person name="Vos R."/>
            <person name="Hasami M.H."/>
            <person name="Devisetty U.K."/>
            <person name="Aguiy J.C."/>
        </authorList>
    </citation>
    <scope>NUCLEOTIDE SEQUENCE [LARGE SCALE GENOMIC DNA]</scope>
    <source>
        <strain evidence="1">JCA_2017</strain>
    </source>
</reference>
<evidence type="ECO:0000313" key="1">
    <source>
        <dbReference type="EMBL" id="RDX91641.1"/>
    </source>
</evidence>
<dbReference type="AlphaFoldDB" id="A0A371GM55"/>